<dbReference type="SUPFAM" id="SSF52821">
    <property type="entry name" value="Rhodanese/Cell cycle control phosphatase"/>
    <property type="match status" value="1"/>
</dbReference>
<name>A0A699YNQ6_HAELA</name>
<feature type="domain" description="Rhodanese" evidence="2">
    <location>
        <begin position="40"/>
        <end position="116"/>
    </location>
</feature>
<dbReference type="CDD" id="cd00158">
    <property type="entry name" value="RHOD"/>
    <property type="match status" value="1"/>
</dbReference>
<protein>
    <submittedName>
        <fullName evidence="3">Rhodanese-like protein</fullName>
    </submittedName>
</protein>
<dbReference type="PROSITE" id="PS50206">
    <property type="entry name" value="RHODANESE_3"/>
    <property type="match status" value="1"/>
</dbReference>
<proteinExistence type="predicted"/>
<dbReference type="AlphaFoldDB" id="A0A699YNQ6"/>
<dbReference type="InterPro" id="IPR001763">
    <property type="entry name" value="Rhodanese-like_dom"/>
</dbReference>
<keyword evidence="4" id="KW-1185">Reference proteome</keyword>
<gene>
    <name evidence="3" type="ORF">HaLaN_02594</name>
</gene>
<evidence type="ECO:0000313" key="3">
    <source>
        <dbReference type="EMBL" id="GFH07749.1"/>
    </source>
</evidence>
<dbReference type="InterPro" id="IPR036873">
    <property type="entry name" value="Rhodanese-like_dom_sf"/>
</dbReference>
<feature type="non-terminal residue" evidence="3">
    <location>
        <position position="1"/>
    </location>
</feature>
<dbReference type="Gene3D" id="3.40.250.10">
    <property type="entry name" value="Rhodanese-like domain"/>
    <property type="match status" value="1"/>
</dbReference>
<feature type="region of interest" description="Disordered" evidence="1">
    <location>
        <begin position="1"/>
        <end position="22"/>
    </location>
</feature>
<dbReference type="EMBL" id="BLLF01000113">
    <property type="protein sequence ID" value="GFH07749.1"/>
    <property type="molecule type" value="Genomic_DNA"/>
</dbReference>
<organism evidence="3 4">
    <name type="scientific">Haematococcus lacustris</name>
    <name type="common">Green alga</name>
    <name type="synonym">Haematococcus pluvialis</name>
    <dbReference type="NCBI Taxonomy" id="44745"/>
    <lineage>
        <taxon>Eukaryota</taxon>
        <taxon>Viridiplantae</taxon>
        <taxon>Chlorophyta</taxon>
        <taxon>core chlorophytes</taxon>
        <taxon>Chlorophyceae</taxon>
        <taxon>CS clade</taxon>
        <taxon>Chlamydomonadales</taxon>
        <taxon>Haematococcaceae</taxon>
        <taxon>Haematococcus</taxon>
    </lineage>
</organism>
<evidence type="ECO:0000313" key="4">
    <source>
        <dbReference type="Proteomes" id="UP000485058"/>
    </source>
</evidence>
<dbReference type="Proteomes" id="UP000485058">
    <property type="component" value="Unassembled WGS sequence"/>
</dbReference>
<comment type="caution">
    <text evidence="3">The sequence shown here is derived from an EMBL/GenBank/DDBJ whole genome shotgun (WGS) entry which is preliminary data.</text>
</comment>
<dbReference type="Pfam" id="PF00581">
    <property type="entry name" value="Rhodanese"/>
    <property type="match status" value="1"/>
</dbReference>
<sequence length="173" mass="18642">QNGPDRVNSGREVPSASGDTLSASYQTCRMAGTGPNAKARDPNLLLIDVRSPEEQQVSMLPGRTLTQARFEAEKEQHKAAKPDIVAYCTLGARSGKLAQQLTKEGFQSHEGLPLVARSSDGSEQSTTQVHVWAEQFALQGPGYQAGLDELAGVVVLDDKDQACSRKYLILTTE</sequence>
<reference evidence="3 4" key="1">
    <citation type="submission" date="2020-02" db="EMBL/GenBank/DDBJ databases">
        <title>Draft genome sequence of Haematococcus lacustris strain NIES-144.</title>
        <authorList>
            <person name="Morimoto D."/>
            <person name="Nakagawa S."/>
            <person name="Yoshida T."/>
            <person name="Sawayama S."/>
        </authorList>
    </citation>
    <scope>NUCLEOTIDE SEQUENCE [LARGE SCALE GENOMIC DNA]</scope>
    <source>
        <strain evidence="3 4">NIES-144</strain>
    </source>
</reference>
<accession>A0A699YNQ6</accession>
<evidence type="ECO:0000256" key="1">
    <source>
        <dbReference type="SAM" id="MobiDB-lite"/>
    </source>
</evidence>
<evidence type="ECO:0000259" key="2">
    <source>
        <dbReference type="PROSITE" id="PS50206"/>
    </source>
</evidence>